<gene>
    <name evidence="2" type="ORF">RVR_725</name>
</gene>
<evidence type="ECO:0000313" key="2">
    <source>
        <dbReference type="EMBL" id="BBA95738.1"/>
    </source>
</evidence>
<dbReference type="Proteomes" id="UP000595703">
    <property type="component" value="Chromosome"/>
</dbReference>
<dbReference type="KEGG" id="arev:RVR_725"/>
<evidence type="ECO:0000256" key="1">
    <source>
        <dbReference type="SAM" id="MobiDB-lite"/>
    </source>
</evidence>
<feature type="region of interest" description="Disordered" evidence="1">
    <location>
        <begin position="78"/>
        <end position="99"/>
    </location>
</feature>
<dbReference type="Gene3D" id="1.25.40.10">
    <property type="entry name" value="Tetratricopeptide repeat domain"/>
    <property type="match status" value="1"/>
</dbReference>
<dbReference type="AlphaFoldDB" id="A0A7U3UNC2"/>
<dbReference type="EMBL" id="AP018365">
    <property type="protein sequence ID" value="BBA95738.1"/>
    <property type="molecule type" value="Genomic_DNA"/>
</dbReference>
<feature type="compositionally biased region" description="Low complexity" evidence="1">
    <location>
        <begin position="78"/>
        <end position="92"/>
    </location>
</feature>
<accession>A0A7U3UNC2</accession>
<evidence type="ECO:0000313" key="3">
    <source>
        <dbReference type="Proteomes" id="UP000595703"/>
    </source>
</evidence>
<protein>
    <submittedName>
        <fullName evidence="2">Putative regulatory protein</fullName>
    </submittedName>
</protein>
<reference evidence="2 3" key="2">
    <citation type="journal article" date="2011" name="J. Antibiot.">
        <title>Furaquinocins I and J: novel polyketide isoprenoid hybrid compounds from Streptomyces reveromyceticus SN-593.</title>
        <authorList>
            <person name="Panthee S."/>
            <person name="Takahashi S."/>
            <person name="Takagi H."/>
            <person name="Nogawa T."/>
            <person name="Oowada E."/>
            <person name="Uramoto M."/>
            <person name="Osada H."/>
        </authorList>
    </citation>
    <scope>NUCLEOTIDE SEQUENCE [LARGE SCALE GENOMIC DNA]</scope>
    <source>
        <strain evidence="2 3">SN-593</strain>
    </source>
</reference>
<dbReference type="InterPro" id="IPR011990">
    <property type="entry name" value="TPR-like_helical_dom_sf"/>
</dbReference>
<name>A0A7U3UNC2_9ACTN</name>
<organism evidence="2 3">
    <name type="scientific">Actinacidiphila reveromycinica</name>
    <dbReference type="NCBI Taxonomy" id="659352"/>
    <lineage>
        <taxon>Bacteria</taxon>
        <taxon>Bacillati</taxon>
        <taxon>Actinomycetota</taxon>
        <taxon>Actinomycetes</taxon>
        <taxon>Kitasatosporales</taxon>
        <taxon>Streptomycetaceae</taxon>
        <taxon>Actinacidiphila</taxon>
    </lineage>
</organism>
<reference evidence="2 3" key="4">
    <citation type="journal article" date="2020" name="Sci. Rep.">
        <title>beta-carboline chemical signals induce reveromycin production through a LuxR family regulator in Streptomyces sp. SN-593.</title>
        <authorList>
            <person name="Panthee S."/>
            <person name="Kito N."/>
            <person name="Hayashi T."/>
            <person name="Shimizu T."/>
            <person name="Ishikawa J."/>
            <person name="Hamamoto H."/>
            <person name="Osada H."/>
            <person name="Takahashi S."/>
        </authorList>
    </citation>
    <scope>NUCLEOTIDE SEQUENCE [LARGE SCALE GENOMIC DNA]</scope>
    <source>
        <strain evidence="2 3">SN-593</strain>
    </source>
</reference>
<reference evidence="2 3" key="3">
    <citation type="journal article" date="2011" name="Nat. Chem. Biol.">
        <title>Reveromycin A biosynthesis uses RevG and RevJ for stereospecific spiroacetal formation.</title>
        <authorList>
            <person name="Takahashi S."/>
            <person name="Toyoda A."/>
            <person name="Sekiyama Y."/>
            <person name="Takagi H."/>
            <person name="Nogawa T."/>
            <person name="Uramoto M."/>
            <person name="Suzuki R."/>
            <person name="Koshino H."/>
            <person name="Kumano T."/>
            <person name="Panthee S."/>
            <person name="Dairi T."/>
            <person name="Ishikawa J."/>
            <person name="Ikeda H."/>
            <person name="Sakaki Y."/>
            <person name="Osada H."/>
        </authorList>
    </citation>
    <scope>NUCLEOTIDE SEQUENCE [LARGE SCALE GENOMIC DNA]</scope>
    <source>
        <strain evidence="2 3">SN-593</strain>
    </source>
</reference>
<keyword evidence="3" id="KW-1185">Reference proteome</keyword>
<reference evidence="2 3" key="1">
    <citation type="journal article" date="2010" name="J. Bacteriol.">
        <title>Biochemical characterization of a novel indole prenyltransferase from Streptomyces sp. SN-593.</title>
        <authorList>
            <person name="Takahashi S."/>
            <person name="Takagi H."/>
            <person name="Toyoda A."/>
            <person name="Uramoto M."/>
            <person name="Nogawa T."/>
            <person name="Ueki M."/>
            <person name="Sakaki Y."/>
            <person name="Osada H."/>
        </authorList>
    </citation>
    <scope>NUCLEOTIDE SEQUENCE [LARGE SCALE GENOMIC DNA]</scope>
    <source>
        <strain evidence="2 3">SN-593</strain>
    </source>
</reference>
<dbReference type="SUPFAM" id="SSF48452">
    <property type="entry name" value="TPR-like"/>
    <property type="match status" value="1"/>
</dbReference>
<sequence>MDDRQPNDGLKRLYAATGWTLRQFAQEVNKVATERGRPTRYQPPSVHQWLDGHMPKEAARPLVLEALARRLQRPVTHAEAGFPAPASAPASAHDSRDASTVEGLLDLGRQDMDPSRRNILGASLFSVALAVPGWQDVVGRMESTGSGQAQRIGMADVDSVVAMTERLSDLDDEFGGRYARPMAAAFLVNIVAPYLKATAPENVRRAMMSAASFLCYLTGWMAVDEGLHGTAQQYYTRGLKLAGASHDHLTYCHIMRGMSVQSVDLGHGPTAVKWAEAASEASPAAGPRMAAFMSGQQAHSYAVAGERHNALNSIRRTEVSMSRAESQSRTFGGYSPATLAYHTAQVRYALGDVAGSVESLQLHFRLREPANESHRSGMRFTSMLAKRQLALGHLDAACATWNEVLDDYPSIQSGRVDEHLREMARSLRPHTKNATARHLYERARVVAPALFDAQRPTT</sequence>
<dbReference type="RefSeq" id="WP_202232225.1">
    <property type="nucleotide sequence ID" value="NZ_AP018365.1"/>
</dbReference>
<proteinExistence type="predicted"/>